<dbReference type="AlphaFoldDB" id="A0A0A3XL22"/>
<dbReference type="RefSeq" id="WP_041959621.1">
    <property type="nucleotide sequence ID" value="NZ_JANUDC010000001.1"/>
</dbReference>
<accession>A0A0A3XL22</accession>
<dbReference type="EMBL" id="JRPN01000028">
    <property type="protein sequence ID" value="KGT75087.1"/>
    <property type="molecule type" value="Genomic_DNA"/>
</dbReference>
<evidence type="ECO:0000256" key="1">
    <source>
        <dbReference type="SAM" id="MobiDB-lite"/>
    </source>
</evidence>
<evidence type="ECO:0000256" key="2">
    <source>
        <dbReference type="SAM" id="Phobius"/>
    </source>
</evidence>
<keyword evidence="2" id="KW-1133">Transmembrane helix</keyword>
<organism evidence="3 4">
    <name type="scientific">Bradyrhizobium japonicum</name>
    <dbReference type="NCBI Taxonomy" id="375"/>
    <lineage>
        <taxon>Bacteria</taxon>
        <taxon>Pseudomonadati</taxon>
        <taxon>Pseudomonadota</taxon>
        <taxon>Alphaproteobacteria</taxon>
        <taxon>Hyphomicrobiales</taxon>
        <taxon>Nitrobacteraceae</taxon>
        <taxon>Bradyrhizobium</taxon>
    </lineage>
</organism>
<comment type="caution">
    <text evidence="3">The sequence shown here is derived from an EMBL/GenBank/DDBJ whole genome shotgun (WGS) entry which is preliminary data.</text>
</comment>
<reference evidence="3 4" key="1">
    <citation type="submission" date="2014-09" db="EMBL/GenBank/DDBJ databases">
        <title>Draft genome of Bradyrhizobium japonicum Is-34.</title>
        <authorList>
            <person name="Tsurumaru H."/>
            <person name="Yamakawa T."/>
            <person name="Hashimoto S."/>
            <person name="Okizaki K."/>
            <person name="Kanesaki Y."/>
            <person name="Yoshikawa H."/>
            <person name="Yajima S."/>
        </authorList>
    </citation>
    <scope>NUCLEOTIDE SEQUENCE [LARGE SCALE GENOMIC DNA]</scope>
    <source>
        <strain evidence="3 4">Is-34</strain>
    </source>
</reference>
<keyword evidence="2" id="KW-0812">Transmembrane</keyword>
<dbReference type="Proteomes" id="UP000030377">
    <property type="component" value="Unassembled WGS sequence"/>
</dbReference>
<feature type="region of interest" description="Disordered" evidence="1">
    <location>
        <begin position="26"/>
        <end position="47"/>
    </location>
</feature>
<keyword evidence="2" id="KW-0472">Membrane</keyword>
<feature type="compositionally biased region" description="Low complexity" evidence="1">
    <location>
        <begin position="33"/>
        <end position="43"/>
    </location>
</feature>
<sequence>MKIFFLIIGMWLLINVLFVVVMTPPRRPRKPDGPSSAGLAPAPADRHSHHFAEEDLVSIRHTIIAVALGAFFSLTPPLIEAAYQIKRLFEKHRSKAGTDDNDREDQN</sequence>
<name>A0A0A3XL22_BRAJP</name>
<evidence type="ECO:0000313" key="3">
    <source>
        <dbReference type="EMBL" id="KGT75087.1"/>
    </source>
</evidence>
<evidence type="ECO:0000313" key="4">
    <source>
        <dbReference type="Proteomes" id="UP000030377"/>
    </source>
</evidence>
<protein>
    <submittedName>
        <fullName evidence="3">Uncharacterized protein</fullName>
    </submittedName>
</protein>
<proteinExistence type="predicted"/>
<gene>
    <name evidence="3" type="ORF">MA20_35185</name>
</gene>
<feature type="transmembrane region" description="Helical" evidence="2">
    <location>
        <begin position="63"/>
        <end position="83"/>
    </location>
</feature>